<dbReference type="OrthoDB" id="7679471at2"/>
<keyword evidence="1" id="KW-0812">Transmembrane</keyword>
<accession>A0A087M4E3</accession>
<keyword evidence="3" id="KW-1185">Reference proteome</keyword>
<reference evidence="2 3" key="1">
    <citation type="submission" date="2014-08" db="EMBL/GenBank/DDBJ databases">
        <authorList>
            <person name="Hassan Y.I."/>
            <person name="Lepp D."/>
            <person name="Zhou T."/>
        </authorList>
    </citation>
    <scope>NUCLEOTIDE SEQUENCE [LARGE SCALE GENOMIC DNA]</scope>
    <source>
        <strain evidence="2 3">IFO13584</strain>
    </source>
</reference>
<dbReference type="Pfam" id="PF25612">
    <property type="entry name" value="DUF7940"/>
    <property type="match status" value="1"/>
</dbReference>
<feature type="transmembrane region" description="Helical" evidence="1">
    <location>
        <begin position="12"/>
        <end position="33"/>
    </location>
</feature>
<comment type="caution">
    <text evidence="2">The sequence shown here is derived from an EMBL/GenBank/DDBJ whole genome shotgun (WGS) entry which is preliminary data.</text>
</comment>
<evidence type="ECO:0000313" key="2">
    <source>
        <dbReference type="EMBL" id="KFL31746.1"/>
    </source>
</evidence>
<evidence type="ECO:0000313" key="3">
    <source>
        <dbReference type="Proteomes" id="UP000028981"/>
    </source>
</evidence>
<keyword evidence="1" id="KW-0472">Membrane</keyword>
<gene>
    <name evidence="2" type="ORF">JP75_06710</name>
</gene>
<protein>
    <submittedName>
        <fullName evidence="2">Uncharacterized protein</fullName>
    </submittedName>
</protein>
<sequence length="69" mass="7729">MKLLPDWRKVLVRAWSMWALAISILLSALEVALPFLQDFLPLRPGAFAVLIFLTVIAAAIARLLVQKDI</sequence>
<dbReference type="AlphaFoldDB" id="A0A087M4E3"/>
<evidence type="ECO:0000256" key="1">
    <source>
        <dbReference type="SAM" id="Phobius"/>
    </source>
</evidence>
<dbReference type="Proteomes" id="UP000028981">
    <property type="component" value="Unassembled WGS sequence"/>
</dbReference>
<keyword evidence="1" id="KW-1133">Transmembrane helix</keyword>
<feature type="transmembrane region" description="Helical" evidence="1">
    <location>
        <begin position="45"/>
        <end position="65"/>
    </location>
</feature>
<dbReference type="EMBL" id="JQGC01000005">
    <property type="protein sequence ID" value="KFL31746.1"/>
    <property type="molecule type" value="Genomic_DNA"/>
</dbReference>
<name>A0A087M4E3_9HYPH</name>
<dbReference type="InterPro" id="IPR057700">
    <property type="entry name" value="DUF7940"/>
</dbReference>
<organism evidence="2 3">
    <name type="scientific">Devosia riboflavina</name>
    <dbReference type="NCBI Taxonomy" id="46914"/>
    <lineage>
        <taxon>Bacteria</taxon>
        <taxon>Pseudomonadati</taxon>
        <taxon>Pseudomonadota</taxon>
        <taxon>Alphaproteobacteria</taxon>
        <taxon>Hyphomicrobiales</taxon>
        <taxon>Devosiaceae</taxon>
        <taxon>Devosia</taxon>
    </lineage>
</organism>
<dbReference type="RefSeq" id="WP_035080760.1">
    <property type="nucleotide sequence ID" value="NZ_JQGC01000005.1"/>
</dbReference>
<proteinExistence type="predicted"/>
<dbReference type="STRING" id="46914.JP75_06710"/>